<accession>A0A6I2MFZ4</accession>
<evidence type="ECO:0000313" key="1">
    <source>
        <dbReference type="EMBL" id="MRX56729.1"/>
    </source>
</evidence>
<gene>
    <name evidence="1" type="ORF">GJU41_22560</name>
</gene>
<proteinExistence type="predicted"/>
<dbReference type="AlphaFoldDB" id="A0A6I2MFZ4"/>
<name>A0A6I2MFZ4_9BACI</name>
<comment type="caution">
    <text evidence="1">The sequence shown here is derived from an EMBL/GenBank/DDBJ whole genome shotgun (WGS) entry which is preliminary data.</text>
</comment>
<dbReference type="RefSeq" id="WP_154319673.1">
    <property type="nucleotide sequence ID" value="NZ_CAJGAA010000013.1"/>
</dbReference>
<dbReference type="EMBL" id="WKKF01000016">
    <property type="protein sequence ID" value="MRX56729.1"/>
    <property type="molecule type" value="Genomic_DNA"/>
</dbReference>
<evidence type="ECO:0000313" key="2">
    <source>
        <dbReference type="Proteomes" id="UP000441585"/>
    </source>
</evidence>
<dbReference type="Proteomes" id="UP000441585">
    <property type="component" value="Unassembled WGS sequence"/>
</dbReference>
<keyword evidence="2" id="KW-1185">Reference proteome</keyword>
<reference evidence="1 2" key="1">
    <citation type="submission" date="2019-11" db="EMBL/GenBank/DDBJ databases">
        <title>Bacillus idriensis genome.</title>
        <authorList>
            <person name="Konopka E.N."/>
            <person name="Newman J.D."/>
        </authorList>
    </citation>
    <scope>NUCLEOTIDE SEQUENCE [LARGE SCALE GENOMIC DNA]</scope>
    <source>
        <strain evidence="1 2">DSM 19097</strain>
    </source>
</reference>
<organism evidence="1 2">
    <name type="scientific">Metabacillus idriensis</name>
    <dbReference type="NCBI Taxonomy" id="324768"/>
    <lineage>
        <taxon>Bacteria</taxon>
        <taxon>Bacillati</taxon>
        <taxon>Bacillota</taxon>
        <taxon>Bacilli</taxon>
        <taxon>Bacillales</taxon>
        <taxon>Bacillaceae</taxon>
        <taxon>Metabacillus</taxon>
    </lineage>
</organism>
<sequence length="58" mass="6777">MEKPKKEFMIGNTTIIVHSPLVVMSSEERKQWFRDEWEKGNPILKEIAAAVHACYEDD</sequence>
<protein>
    <submittedName>
        <fullName evidence="1">Uncharacterized protein</fullName>
    </submittedName>
</protein>